<proteinExistence type="predicted"/>
<protein>
    <submittedName>
        <fullName evidence="1">Uncharacterized protein</fullName>
    </submittedName>
</protein>
<evidence type="ECO:0000313" key="1">
    <source>
        <dbReference type="EMBL" id="SFV60069.1"/>
    </source>
</evidence>
<name>A0A1W1C2Q0_9ZZZZ</name>
<dbReference type="AlphaFoldDB" id="A0A1W1C2Q0"/>
<dbReference type="EMBL" id="FPHF01000054">
    <property type="protein sequence ID" value="SFV60069.1"/>
    <property type="molecule type" value="Genomic_DNA"/>
</dbReference>
<reference evidence="1" key="1">
    <citation type="submission" date="2016-10" db="EMBL/GenBank/DDBJ databases">
        <authorList>
            <person name="de Groot N.N."/>
        </authorList>
    </citation>
    <scope>NUCLEOTIDE SEQUENCE</scope>
</reference>
<organism evidence="1">
    <name type="scientific">hydrothermal vent metagenome</name>
    <dbReference type="NCBI Taxonomy" id="652676"/>
    <lineage>
        <taxon>unclassified sequences</taxon>
        <taxon>metagenomes</taxon>
        <taxon>ecological metagenomes</taxon>
    </lineage>
</organism>
<accession>A0A1W1C2Q0</accession>
<sequence length="42" mass="5000">MTEIKVAVQAQANKCEKEATKQNEYEVRDYDEIEKIREQNIL</sequence>
<gene>
    <name evidence="1" type="ORF">MNB_SM-4-754</name>
</gene>